<proteinExistence type="predicted"/>
<reference evidence="1" key="1">
    <citation type="submission" date="2019-10" db="EMBL/GenBank/DDBJ databases">
        <title>Draft genome sequece of Microseira wollei NIES-4236.</title>
        <authorList>
            <person name="Yamaguchi H."/>
            <person name="Suzuki S."/>
            <person name="Kawachi M."/>
        </authorList>
    </citation>
    <scope>NUCLEOTIDE SEQUENCE</scope>
    <source>
        <strain evidence="1">NIES-4236</strain>
    </source>
</reference>
<evidence type="ECO:0000313" key="1">
    <source>
        <dbReference type="EMBL" id="GET37140.1"/>
    </source>
</evidence>
<keyword evidence="2" id="KW-1185">Reference proteome</keyword>
<dbReference type="Proteomes" id="UP001050975">
    <property type="component" value="Unassembled WGS sequence"/>
</dbReference>
<protein>
    <submittedName>
        <fullName evidence="1">Sterol desaturase</fullName>
    </submittedName>
</protein>
<comment type="caution">
    <text evidence="1">The sequence shown here is derived from an EMBL/GenBank/DDBJ whole genome shotgun (WGS) entry which is preliminary data.</text>
</comment>
<accession>A0AAV3X8X5</accession>
<gene>
    <name evidence="1" type="ORF">MiSe_18930</name>
</gene>
<evidence type="ECO:0000313" key="2">
    <source>
        <dbReference type="Proteomes" id="UP001050975"/>
    </source>
</evidence>
<organism evidence="1 2">
    <name type="scientific">Microseira wollei NIES-4236</name>
    <dbReference type="NCBI Taxonomy" id="2530354"/>
    <lineage>
        <taxon>Bacteria</taxon>
        <taxon>Bacillati</taxon>
        <taxon>Cyanobacteriota</taxon>
        <taxon>Cyanophyceae</taxon>
        <taxon>Oscillatoriophycideae</taxon>
        <taxon>Aerosakkonematales</taxon>
        <taxon>Aerosakkonemataceae</taxon>
        <taxon>Microseira</taxon>
    </lineage>
</organism>
<name>A0AAV3X8X5_9CYAN</name>
<sequence>MKKLFDLCFEVKFNLKLAITCTIVKQIFDWLLPLDFQDIHHTCFKGKYGSNGFWDRGFNKLNTPRKKRGIMFRVSLIESHLNKWLQKNTNQLKNS</sequence>
<dbReference type="EMBL" id="BLAY01000023">
    <property type="protein sequence ID" value="GET37140.1"/>
    <property type="molecule type" value="Genomic_DNA"/>
</dbReference>
<dbReference type="AlphaFoldDB" id="A0AAV3X8X5"/>